<dbReference type="AlphaFoldDB" id="A0AB39UY37"/>
<evidence type="ECO:0000259" key="1">
    <source>
        <dbReference type="Pfam" id="PF07238"/>
    </source>
</evidence>
<dbReference type="RefSeq" id="WP_369601915.1">
    <property type="nucleotide sequence ID" value="NZ_CP154858.1"/>
</dbReference>
<dbReference type="Pfam" id="PF07238">
    <property type="entry name" value="PilZ"/>
    <property type="match status" value="1"/>
</dbReference>
<gene>
    <name evidence="2" type="ORF">AAIA72_02705</name>
</gene>
<dbReference type="InterPro" id="IPR009875">
    <property type="entry name" value="PilZ_domain"/>
</dbReference>
<accession>A0AB39UY37</accession>
<evidence type="ECO:0000313" key="2">
    <source>
        <dbReference type="EMBL" id="XDT72915.1"/>
    </source>
</evidence>
<reference evidence="2" key="1">
    <citation type="submission" date="2024-05" db="EMBL/GenBank/DDBJ databases">
        <title>Genome sequencing of novel strain.</title>
        <authorList>
            <person name="Ganbat D."/>
            <person name="Ganbat S."/>
            <person name="Lee S.-J."/>
        </authorList>
    </citation>
    <scope>NUCLEOTIDE SEQUENCE</scope>
    <source>
        <strain evidence="2">SMD15-11</strain>
    </source>
</reference>
<organism evidence="2">
    <name type="scientific">Thermohahella caldifontis</name>
    <dbReference type="NCBI Taxonomy" id="3142973"/>
    <lineage>
        <taxon>Bacteria</taxon>
        <taxon>Pseudomonadati</taxon>
        <taxon>Pseudomonadota</taxon>
        <taxon>Gammaproteobacteria</taxon>
        <taxon>Oceanospirillales</taxon>
        <taxon>Hahellaceae</taxon>
        <taxon>Thermohahella</taxon>
    </lineage>
</organism>
<proteinExistence type="predicted"/>
<feature type="domain" description="PilZ" evidence="1">
    <location>
        <begin position="12"/>
        <end position="111"/>
    </location>
</feature>
<sequence>MSFEPVPGHDNKRTEPRLARFDALEVEVVLPSHVPEGEPPELLCAKVLDVSANGLQLQLGRALPTQFIPEIRVDDEALGHFDLKGIVRWTRRLPGQAGWVSGIELLEDLDTHIVEWKEALCTLLDDSAPDHVCF</sequence>
<dbReference type="KEGG" id="tcd:AAIA72_02705"/>
<name>A0AB39UY37_9GAMM</name>
<protein>
    <submittedName>
        <fullName evidence="2">PilZ domain-containing protein</fullName>
    </submittedName>
</protein>
<dbReference type="EMBL" id="CP154858">
    <property type="protein sequence ID" value="XDT72915.1"/>
    <property type="molecule type" value="Genomic_DNA"/>
</dbReference>
<dbReference type="GO" id="GO:0035438">
    <property type="term" value="F:cyclic-di-GMP binding"/>
    <property type="evidence" value="ECO:0007669"/>
    <property type="project" value="InterPro"/>
</dbReference>